<dbReference type="RefSeq" id="WP_394834892.1">
    <property type="nucleotide sequence ID" value="NZ_CP089929.1"/>
</dbReference>
<accession>A0ABZ2L6T2</accession>
<keyword evidence="3" id="KW-0560">Oxidoreductase</keyword>
<keyword evidence="3" id="KW-0503">Monooxygenase</keyword>
<dbReference type="PANTHER" id="PTHR24305">
    <property type="entry name" value="CYTOCHROME P450"/>
    <property type="match status" value="1"/>
</dbReference>
<comment type="cofactor">
    <cofactor evidence="1">
        <name>heme</name>
        <dbReference type="ChEBI" id="CHEBI:30413"/>
    </cofactor>
</comment>
<evidence type="ECO:0000256" key="3">
    <source>
        <dbReference type="RuleBase" id="RU000461"/>
    </source>
</evidence>
<dbReference type="PRINTS" id="PR00385">
    <property type="entry name" value="P450"/>
</dbReference>
<evidence type="ECO:0000256" key="1">
    <source>
        <dbReference type="ARBA" id="ARBA00001971"/>
    </source>
</evidence>
<comment type="similarity">
    <text evidence="2 3">Belongs to the cytochrome P450 family.</text>
</comment>
<sequence length="469" mass="52126">MPALPPGPSDHPAVQMLRYLREPFAFLEACTAQYGDVFTVRYLGMPPIVYFHDPEAIREVFSSPSEMTRAGEANSHLKFLLGPGSLLLLDSKRHERERRLLMSSFSGDRIASYLDSMVTATHRFLDRTKPGEAFSLRDAMQTITLDVILSCIFGADDERRSEALGKPLKRLMALAANPAAMACGTLFDGAKFRQRLIANVAPVADRMASVGLGRTVPFGELARCMRDVQEALREHIREHRASRTEDRPDVLSMLIGARDEEGHGLSDDDLRDEMLTMLVGGHESTATTLTFALHELSARPDLMETATAELERVTRGGPLTPKAVRELRYIEAIIRETLRLYGATNGFGRKLAAPLRVGDFDLPEGVLITASSYVLHRNPRLWPEPHRFEPERFLDKRPRLGEYIPFGGGSRTCLGMNMALFEAKVVVATLLRRAKLHMQPAPPLRLVQSGIFLGPSSSVPCVLERQPST</sequence>
<dbReference type="PANTHER" id="PTHR24305:SF166">
    <property type="entry name" value="CYTOCHROME P450 12A4, MITOCHONDRIAL-RELATED"/>
    <property type="match status" value="1"/>
</dbReference>
<keyword evidence="5" id="KW-1185">Reference proteome</keyword>
<evidence type="ECO:0000313" key="4">
    <source>
        <dbReference type="EMBL" id="WXB05249.1"/>
    </source>
</evidence>
<dbReference type="PROSITE" id="PS00086">
    <property type="entry name" value="CYTOCHROME_P450"/>
    <property type="match status" value="1"/>
</dbReference>
<keyword evidence="3" id="KW-0479">Metal-binding</keyword>
<proteinExistence type="inferred from homology"/>
<dbReference type="EMBL" id="CP089983">
    <property type="protein sequence ID" value="WXB05249.1"/>
    <property type="molecule type" value="Genomic_DNA"/>
</dbReference>
<keyword evidence="3" id="KW-0349">Heme</keyword>
<dbReference type="Pfam" id="PF00067">
    <property type="entry name" value="p450"/>
    <property type="match status" value="1"/>
</dbReference>
<dbReference type="InterPro" id="IPR002401">
    <property type="entry name" value="Cyt_P450_E_grp-I"/>
</dbReference>
<evidence type="ECO:0000313" key="5">
    <source>
        <dbReference type="Proteomes" id="UP001374803"/>
    </source>
</evidence>
<dbReference type="InterPro" id="IPR036396">
    <property type="entry name" value="Cyt_P450_sf"/>
</dbReference>
<evidence type="ECO:0000256" key="2">
    <source>
        <dbReference type="ARBA" id="ARBA00010617"/>
    </source>
</evidence>
<protein>
    <submittedName>
        <fullName evidence="4">Cytochrome P450</fullName>
    </submittedName>
</protein>
<dbReference type="InterPro" id="IPR001128">
    <property type="entry name" value="Cyt_P450"/>
</dbReference>
<dbReference type="SUPFAM" id="SSF48264">
    <property type="entry name" value="Cytochrome P450"/>
    <property type="match status" value="1"/>
</dbReference>
<dbReference type="Proteomes" id="UP001374803">
    <property type="component" value="Chromosome"/>
</dbReference>
<dbReference type="InterPro" id="IPR017972">
    <property type="entry name" value="Cyt_P450_CS"/>
</dbReference>
<organism evidence="4 5">
    <name type="scientific">Pendulispora rubella</name>
    <dbReference type="NCBI Taxonomy" id="2741070"/>
    <lineage>
        <taxon>Bacteria</taxon>
        <taxon>Pseudomonadati</taxon>
        <taxon>Myxococcota</taxon>
        <taxon>Myxococcia</taxon>
        <taxon>Myxococcales</taxon>
        <taxon>Sorangiineae</taxon>
        <taxon>Pendulisporaceae</taxon>
        <taxon>Pendulispora</taxon>
    </lineage>
</organism>
<keyword evidence="3" id="KW-0408">Iron</keyword>
<dbReference type="InterPro" id="IPR050121">
    <property type="entry name" value="Cytochrome_P450_monoxygenase"/>
</dbReference>
<dbReference type="PRINTS" id="PR00463">
    <property type="entry name" value="EP450I"/>
</dbReference>
<dbReference type="CDD" id="cd11053">
    <property type="entry name" value="CYP110-like"/>
    <property type="match status" value="1"/>
</dbReference>
<gene>
    <name evidence="4" type="ORF">LVJ94_51180</name>
</gene>
<reference evidence="4" key="1">
    <citation type="submission" date="2021-12" db="EMBL/GenBank/DDBJ databases">
        <title>Discovery of the Pendulisporaceae a myxobacterial family with distinct sporulation behavior and unique specialized metabolism.</title>
        <authorList>
            <person name="Garcia R."/>
            <person name="Popoff A."/>
            <person name="Bader C.D."/>
            <person name="Loehr J."/>
            <person name="Walesch S."/>
            <person name="Walt C."/>
            <person name="Boldt J."/>
            <person name="Bunk B."/>
            <person name="Haeckl F.J.F.P.J."/>
            <person name="Gunesch A.P."/>
            <person name="Birkelbach J."/>
            <person name="Nuebel U."/>
            <person name="Pietschmann T."/>
            <person name="Bach T."/>
            <person name="Mueller R."/>
        </authorList>
    </citation>
    <scope>NUCLEOTIDE SEQUENCE</scope>
    <source>
        <strain evidence="4">MSr11367</strain>
    </source>
</reference>
<name>A0ABZ2L6T2_9BACT</name>
<dbReference type="Gene3D" id="1.10.630.10">
    <property type="entry name" value="Cytochrome P450"/>
    <property type="match status" value="1"/>
</dbReference>